<organism evidence="2 3">
    <name type="scientific">Elaeis guineensis var. tenera</name>
    <name type="common">Oil palm</name>
    <dbReference type="NCBI Taxonomy" id="51953"/>
    <lineage>
        <taxon>Eukaryota</taxon>
        <taxon>Viridiplantae</taxon>
        <taxon>Streptophyta</taxon>
        <taxon>Embryophyta</taxon>
        <taxon>Tracheophyta</taxon>
        <taxon>Spermatophyta</taxon>
        <taxon>Magnoliopsida</taxon>
        <taxon>Liliopsida</taxon>
        <taxon>Arecaceae</taxon>
        <taxon>Arecoideae</taxon>
        <taxon>Cocoseae</taxon>
        <taxon>Elaeidinae</taxon>
        <taxon>Elaeis</taxon>
    </lineage>
</organism>
<evidence type="ECO:0000259" key="1">
    <source>
        <dbReference type="PROSITE" id="PS50879"/>
    </source>
</evidence>
<keyword evidence="2" id="KW-1185">Reference proteome</keyword>
<dbReference type="OrthoDB" id="782197at2759"/>
<protein>
    <submittedName>
        <fullName evidence="3">Uncharacterized protein LOC105048391</fullName>
    </submittedName>
</protein>
<dbReference type="PANTHER" id="PTHR48475:SF2">
    <property type="entry name" value="RIBONUCLEASE H"/>
    <property type="match status" value="1"/>
</dbReference>
<gene>
    <name evidence="3" type="primary">LOC105048391</name>
</gene>
<sequence>MRVEQSKIILYSDSQSTLQLAQNLIYHARTKHIDMRCHRIRELVEKGEVELVKIHTKENQSDVLMKGNIRKVSGLLGVESRYRGSDKFWVVHIDGSSSSARSGISFLLFGPEGFITEYALRFNFSATNNEAEYEALIVGLKIAKELGVQKLKIHTDSQLVAGQVKGDYEARGKNMKKYLLKIKDLVSTFSDFNILQVPPV</sequence>
<dbReference type="GO" id="GO:0004523">
    <property type="term" value="F:RNA-DNA hybrid ribonuclease activity"/>
    <property type="evidence" value="ECO:0007669"/>
    <property type="project" value="InterPro"/>
</dbReference>
<dbReference type="Pfam" id="PF13456">
    <property type="entry name" value="RVT_3"/>
    <property type="match status" value="1"/>
</dbReference>
<name>A0A6I9RFT9_ELAGV</name>
<evidence type="ECO:0000313" key="3">
    <source>
        <dbReference type="RefSeq" id="XP_010925988.1"/>
    </source>
</evidence>
<dbReference type="Gene3D" id="3.30.420.10">
    <property type="entry name" value="Ribonuclease H-like superfamily/Ribonuclease H"/>
    <property type="match status" value="1"/>
</dbReference>
<feature type="domain" description="RNase H type-1" evidence="1">
    <location>
        <begin position="85"/>
        <end position="200"/>
    </location>
</feature>
<dbReference type="InParanoid" id="A0A6I9RFT9"/>
<dbReference type="PANTHER" id="PTHR48475">
    <property type="entry name" value="RIBONUCLEASE H"/>
    <property type="match status" value="1"/>
</dbReference>
<accession>A0A6I9RFT9</accession>
<dbReference type="Proteomes" id="UP000504607">
    <property type="component" value="Chromosome 7"/>
</dbReference>
<dbReference type="InterPro" id="IPR012337">
    <property type="entry name" value="RNaseH-like_sf"/>
</dbReference>
<dbReference type="InterPro" id="IPR036397">
    <property type="entry name" value="RNaseH_sf"/>
</dbReference>
<dbReference type="PROSITE" id="PS50879">
    <property type="entry name" value="RNASE_H_1"/>
    <property type="match status" value="1"/>
</dbReference>
<dbReference type="GO" id="GO:0003676">
    <property type="term" value="F:nucleic acid binding"/>
    <property type="evidence" value="ECO:0007669"/>
    <property type="project" value="InterPro"/>
</dbReference>
<dbReference type="CDD" id="cd09272">
    <property type="entry name" value="RNase_HI_RT_Ty1"/>
    <property type="match status" value="1"/>
</dbReference>
<reference evidence="3" key="1">
    <citation type="submission" date="2025-08" db="UniProtKB">
        <authorList>
            <consortium name="RefSeq"/>
        </authorList>
    </citation>
    <scope>IDENTIFICATION</scope>
</reference>
<dbReference type="SUPFAM" id="SSF53098">
    <property type="entry name" value="Ribonuclease H-like"/>
    <property type="match status" value="1"/>
</dbReference>
<dbReference type="RefSeq" id="XP_010925988.1">
    <property type="nucleotide sequence ID" value="XM_010927686.1"/>
</dbReference>
<dbReference type="AlphaFoldDB" id="A0A6I9RFT9"/>
<dbReference type="InterPro" id="IPR002156">
    <property type="entry name" value="RNaseH_domain"/>
</dbReference>
<evidence type="ECO:0000313" key="2">
    <source>
        <dbReference type="Proteomes" id="UP000504607"/>
    </source>
</evidence>
<dbReference type="CDD" id="cd09279">
    <property type="entry name" value="RNase_HI_like"/>
    <property type="match status" value="1"/>
</dbReference>
<proteinExistence type="predicted"/>